<sequence>MHQNTKNNKSSATSWKWKNKHQVLQNCVKKLSSVCPHKPPDTTLVFSVQLSELRPHSLSLSFTPVVCCCRLLDQSLRRSSRKTSKTVSKRALLSRSLSLIEDFRLTSGSRFACTKKISLLVNRLIRREREKKLQP</sequence>
<dbReference type="EMBL" id="HBUE01057443">
    <property type="protein sequence ID" value="CAG6467009.1"/>
    <property type="molecule type" value="Transcribed_RNA"/>
</dbReference>
<name>A0A8D8FED6_CULPI</name>
<dbReference type="AlphaFoldDB" id="A0A8D8FED6"/>
<protein>
    <submittedName>
        <fullName evidence="1">(northern house mosquito) hypothetical protein</fullName>
    </submittedName>
</protein>
<organism evidence="1">
    <name type="scientific">Culex pipiens</name>
    <name type="common">House mosquito</name>
    <dbReference type="NCBI Taxonomy" id="7175"/>
    <lineage>
        <taxon>Eukaryota</taxon>
        <taxon>Metazoa</taxon>
        <taxon>Ecdysozoa</taxon>
        <taxon>Arthropoda</taxon>
        <taxon>Hexapoda</taxon>
        <taxon>Insecta</taxon>
        <taxon>Pterygota</taxon>
        <taxon>Neoptera</taxon>
        <taxon>Endopterygota</taxon>
        <taxon>Diptera</taxon>
        <taxon>Nematocera</taxon>
        <taxon>Culicoidea</taxon>
        <taxon>Culicidae</taxon>
        <taxon>Culicinae</taxon>
        <taxon>Culicini</taxon>
        <taxon>Culex</taxon>
        <taxon>Culex</taxon>
    </lineage>
</organism>
<reference evidence="1" key="1">
    <citation type="submission" date="2021-05" db="EMBL/GenBank/DDBJ databases">
        <authorList>
            <person name="Alioto T."/>
            <person name="Alioto T."/>
            <person name="Gomez Garrido J."/>
        </authorList>
    </citation>
    <scope>NUCLEOTIDE SEQUENCE</scope>
</reference>
<evidence type="ECO:0000313" key="1">
    <source>
        <dbReference type="EMBL" id="CAG6467009.1"/>
    </source>
</evidence>
<accession>A0A8D8FED6</accession>
<proteinExistence type="predicted"/>